<keyword evidence="5 10" id="KW-0547">Nucleotide-binding</keyword>
<dbReference type="InterPro" id="IPR008271">
    <property type="entry name" value="Ser/Thr_kinase_AS"/>
</dbReference>
<evidence type="ECO:0000256" key="6">
    <source>
        <dbReference type="ARBA" id="ARBA00022777"/>
    </source>
</evidence>
<gene>
    <name evidence="14" type="ORF">BAUCODRAFT_147230</name>
</gene>
<evidence type="ECO:0000256" key="1">
    <source>
        <dbReference type="ARBA" id="ARBA00005926"/>
    </source>
</evidence>
<dbReference type="AlphaFoldDB" id="M2NDT2"/>
<dbReference type="PANTHER" id="PTHR11909">
    <property type="entry name" value="CASEIN KINASE-RELATED"/>
    <property type="match status" value="1"/>
</dbReference>
<dbReference type="OMA" id="GRGWDYK"/>
<evidence type="ECO:0000256" key="10">
    <source>
        <dbReference type="PROSITE-ProRule" id="PRU10141"/>
    </source>
</evidence>
<dbReference type="Pfam" id="PF00069">
    <property type="entry name" value="Pkinase"/>
    <property type="match status" value="1"/>
</dbReference>
<evidence type="ECO:0000256" key="5">
    <source>
        <dbReference type="ARBA" id="ARBA00022741"/>
    </source>
</evidence>
<evidence type="ECO:0000256" key="2">
    <source>
        <dbReference type="ARBA" id="ARBA00012513"/>
    </source>
</evidence>
<dbReference type="GO" id="GO:0004674">
    <property type="term" value="F:protein serine/threonine kinase activity"/>
    <property type="evidence" value="ECO:0007669"/>
    <property type="project" value="UniProtKB-KW"/>
</dbReference>
<keyword evidence="15" id="KW-1185">Reference proteome</keyword>
<dbReference type="FunFam" id="3.30.200.20:FF:000538">
    <property type="entry name" value="Putative Casein kinase I"/>
    <property type="match status" value="1"/>
</dbReference>
<feature type="compositionally biased region" description="Low complexity" evidence="12">
    <location>
        <begin position="428"/>
        <end position="448"/>
    </location>
</feature>
<feature type="binding site" evidence="10">
    <location>
        <position position="41"/>
    </location>
    <ligand>
        <name>ATP</name>
        <dbReference type="ChEBI" id="CHEBI:30616"/>
    </ligand>
</feature>
<protein>
    <recommendedName>
        <fullName evidence="2">non-specific serine/threonine protein kinase</fullName>
        <ecNumber evidence="2">2.7.11.1</ecNumber>
    </recommendedName>
</protein>
<evidence type="ECO:0000256" key="8">
    <source>
        <dbReference type="ARBA" id="ARBA00047899"/>
    </source>
</evidence>
<dbReference type="STRING" id="717646.M2NDT2"/>
<keyword evidence="3 11" id="KW-0723">Serine/threonine-protein kinase</keyword>
<comment type="similarity">
    <text evidence="1">Belongs to the protein kinase superfamily. CK1 Ser/Thr protein kinase family. Casein kinase I subfamily.</text>
</comment>
<accession>M2NDT2</accession>
<evidence type="ECO:0000256" key="12">
    <source>
        <dbReference type="SAM" id="MobiDB-lite"/>
    </source>
</evidence>
<feature type="compositionally biased region" description="Polar residues" evidence="12">
    <location>
        <begin position="387"/>
        <end position="426"/>
    </location>
</feature>
<name>M2NDT2_BAUPA</name>
<dbReference type="GeneID" id="19108743"/>
<reference evidence="14 15" key="1">
    <citation type="journal article" date="2012" name="PLoS Pathog.">
        <title>Diverse lifestyles and strategies of plant pathogenesis encoded in the genomes of eighteen Dothideomycetes fungi.</title>
        <authorList>
            <person name="Ohm R.A."/>
            <person name="Feau N."/>
            <person name="Henrissat B."/>
            <person name="Schoch C.L."/>
            <person name="Horwitz B.A."/>
            <person name="Barry K.W."/>
            <person name="Condon B.J."/>
            <person name="Copeland A.C."/>
            <person name="Dhillon B."/>
            <person name="Glaser F."/>
            <person name="Hesse C.N."/>
            <person name="Kosti I."/>
            <person name="LaButti K."/>
            <person name="Lindquist E.A."/>
            <person name="Lucas S."/>
            <person name="Salamov A.A."/>
            <person name="Bradshaw R.E."/>
            <person name="Ciuffetti L."/>
            <person name="Hamelin R.C."/>
            <person name="Kema G.H.J."/>
            <person name="Lawrence C."/>
            <person name="Scott J.A."/>
            <person name="Spatafora J.W."/>
            <person name="Turgeon B.G."/>
            <person name="de Wit P.J.G.M."/>
            <person name="Zhong S."/>
            <person name="Goodwin S.B."/>
            <person name="Grigoriev I.V."/>
        </authorList>
    </citation>
    <scope>NUCLEOTIDE SEQUENCE [LARGE SCALE GENOMIC DNA]</scope>
    <source>
        <strain evidence="14 15">UAMH 10762</strain>
    </source>
</reference>
<organism evidence="14 15">
    <name type="scientific">Baudoinia panamericana (strain UAMH 10762)</name>
    <name type="common">Angels' share fungus</name>
    <name type="synonym">Baudoinia compniacensis (strain UAMH 10762)</name>
    <dbReference type="NCBI Taxonomy" id="717646"/>
    <lineage>
        <taxon>Eukaryota</taxon>
        <taxon>Fungi</taxon>
        <taxon>Dikarya</taxon>
        <taxon>Ascomycota</taxon>
        <taxon>Pezizomycotina</taxon>
        <taxon>Dothideomycetes</taxon>
        <taxon>Dothideomycetidae</taxon>
        <taxon>Mycosphaerellales</taxon>
        <taxon>Teratosphaeriaceae</taxon>
        <taxon>Baudoinia</taxon>
    </lineage>
</organism>
<dbReference type="SMART" id="SM00220">
    <property type="entry name" value="S_TKc"/>
    <property type="match status" value="1"/>
</dbReference>
<dbReference type="HOGENOM" id="CLU_019279_1_1_1"/>
<dbReference type="GO" id="GO:0005524">
    <property type="term" value="F:ATP binding"/>
    <property type="evidence" value="ECO:0007669"/>
    <property type="project" value="UniProtKB-UniRule"/>
</dbReference>
<dbReference type="InterPro" id="IPR011009">
    <property type="entry name" value="Kinase-like_dom_sf"/>
</dbReference>
<evidence type="ECO:0000256" key="7">
    <source>
        <dbReference type="ARBA" id="ARBA00022840"/>
    </source>
</evidence>
<dbReference type="CDD" id="cd14127">
    <property type="entry name" value="STKc_CK1_fungal"/>
    <property type="match status" value="1"/>
</dbReference>
<evidence type="ECO:0000256" key="3">
    <source>
        <dbReference type="ARBA" id="ARBA00022527"/>
    </source>
</evidence>
<dbReference type="InterPro" id="IPR050235">
    <property type="entry name" value="CK1_Ser-Thr_kinase"/>
</dbReference>
<dbReference type="Proteomes" id="UP000011761">
    <property type="component" value="Unassembled WGS sequence"/>
</dbReference>
<feature type="region of interest" description="Disordered" evidence="12">
    <location>
        <begin position="304"/>
        <end position="453"/>
    </location>
</feature>
<evidence type="ECO:0000256" key="9">
    <source>
        <dbReference type="ARBA" id="ARBA00048679"/>
    </source>
</evidence>
<keyword evidence="6" id="KW-0418">Kinase</keyword>
<dbReference type="PROSITE" id="PS50011">
    <property type="entry name" value="PROTEIN_KINASE_DOM"/>
    <property type="match status" value="1"/>
</dbReference>
<dbReference type="InterPro" id="IPR000719">
    <property type="entry name" value="Prot_kinase_dom"/>
</dbReference>
<dbReference type="KEGG" id="bcom:BAUCODRAFT_147230"/>
<evidence type="ECO:0000256" key="11">
    <source>
        <dbReference type="RuleBase" id="RU000304"/>
    </source>
</evidence>
<dbReference type="SUPFAM" id="SSF56112">
    <property type="entry name" value="Protein kinase-like (PK-like)"/>
    <property type="match status" value="1"/>
</dbReference>
<feature type="compositionally biased region" description="Low complexity" evidence="12">
    <location>
        <begin position="359"/>
        <end position="369"/>
    </location>
</feature>
<dbReference type="GO" id="GO:0000324">
    <property type="term" value="C:fungal-type vacuole"/>
    <property type="evidence" value="ECO:0007669"/>
    <property type="project" value="UniProtKB-ARBA"/>
</dbReference>
<evidence type="ECO:0000256" key="4">
    <source>
        <dbReference type="ARBA" id="ARBA00022679"/>
    </source>
</evidence>
<comment type="catalytic activity">
    <reaction evidence="8">
        <text>L-threonyl-[protein] + ATP = O-phospho-L-threonyl-[protein] + ADP + H(+)</text>
        <dbReference type="Rhea" id="RHEA:46608"/>
        <dbReference type="Rhea" id="RHEA-COMP:11060"/>
        <dbReference type="Rhea" id="RHEA-COMP:11605"/>
        <dbReference type="ChEBI" id="CHEBI:15378"/>
        <dbReference type="ChEBI" id="CHEBI:30013"/>
        <dbReference type="ChEBI" id="CHEBI:30616"/>
        <dbReference type="ChEBI" id="CHEBI:61977"/>
        <dbReference type="ChEBI" id="CHEBI:456216"/>
        <dbReference type="EC" id="2.7.11.1"/>
    </reaction>
</comment>
<proteinExistence type="inferred from homology"/>
<dbReference type="InterPro" id="IPR017441">
    <property type="entry name" value="Protein_kinase_ATP_BS"/>
</dbReference>
<feature type="domain" description="Protein kinase" evidence="13">
    <location>
        <begin position="12"/>
        <end position="279"/>
    </location>
</feature>
<dbReference type="eggNOG" id="KOG1165">
    <property type="taxonomic scope" value="Eukaryota"/>
</dbReference>
<evidence type="ECO:0000313" key="14">
    <source>
        <dbReference type="EMBL" id="EMC97060.1"/>
    </source>
</evidence>
<dbReference type="Gene3D" id="1.10.510.10">
    <property type="entry name" value="Transferase(Phosphotransferase) domain 1"/>
    <property type="match status" value="1"/>
</dbReference>
<dbReference type="OrthoDB" id="5800476at2759"/>
<dbReference type="FunFam" id="1.10.510.10:FF:000160">
    <property type="entry name" value="Casein kinase I 1"/>
    <property type="match status" value="1"/>
</dbReference>
<dbReference type="EMBL" id="KB445554">
    <property type="protein sequence ID" value="EMC97060.1"/>
    <property type="molecule type" value="Genomic_DNA"/>
</dbReference>
<dbReference type="EC" id="2.7.11.1" evidence="2"/>
<comment type="catalytic activity">
    <reaction evidence="9">
        <text>L-seryl-[protein] + ATP = O-phospho-L-seryl-[protein] + ADP + H(+)</text>
        <dbReference type="Rhea" id="RHEA:17989"/>
        <dbReference type="Rhea" id="RHEA-COMP:9863"/>
        <dbReference type="Rhea" id="RHEA-COMP:11604"/>
        <dbReference type="ChEBI" id="CHEBI:15378"/>
        <dbReference type="ChEBI" id="CHEBI:29999"/>
        <dbReference type="ChEBI" id="CHEBI:30616"/>
        <dbReference type="ChEBI" id="CHEBI:83421"/>
        <dbReference type="ChEBI" id="CHEBI:456216"/>
        <dbReference type="EC" id="2.7.11.1"/>
    </reaction>
</comment>
<dbReference type="RefSeq" id="XP_007675630.1">
    <property type="nucleotide sequence ID" value="XM_007677440.1"/>
</dbReference>
<keyword evidence="4" id="KW-0808">Transferase</keyword>
<keyword evidence="7 10" id="KW-0067">ATP-binding</keyword>
<sequence length="465" mass="52213">MSSSSNVVGVHYRVGKKIGEGSFGVIFEGTNLLNNTQVAIKFEPRKSDAPQLRDEYRTYKILVGCPGIPNVYYFGQEGLHNILVIDLLGPSLEDLFDHCGRRFSIKTVVMVAKQMLSRVQTIHEKNLIYRDIKPDNFLIGRPNTKAQNVIHVVDFGMAKQYRDPKTKQHIPYRERKSLSGTARYMSINTHLGREQSRRDDLEALGHVFMYFLRGGLPWQGLKAATNKQKYEKIGEKKQTTALKDLCDGFPEEFNKYLSYVRNLGFEDTPDYDYLRDLFTKALQGTGEVEDGEYDWMKLNNGKGWDVPQRSSQSQAHREQVNPSAADLKVVAGTAAQRASRTPIPQDRLNADLPKPGAARPSQPRPSGQQPRRHHNSMDMAGKRGSQLDANDNVSTAPQFATSTPNLAGRLSTGQLPTQAQSRQPSGTAAPQVRQQPQQPPAQQQQQQPEQKEGFMQKVFKVLCCG</sequence>
<dbReference type="PROSITE" id="PS00108">
    <property type="entry name" value="PROTEIN_KINASE_ST"/>
    <property type="match status" value="1"/>
</dbReference>
<evidence type="ECO:0000259" key="13">
    <source>
        <dbReference type="PROSITE" id="PS50011"/>
    </source>
</evidence>
<dbReference type="PROSITE" id="PS00107">
    <property type="entry name" value="PROTEIN_KINASE_ATP"/>
    <property type="match status" value="1"/>
</dbReference>
<evidence type="ECO:0000313" key="15">
    <source>
        <dbReference type="Proteomes" id="UP000011761"/>
    </source>
</evidence>